<dbReference type="InterPro" id="IPR036047">
    <property type="entry name" value="F-box-like_dom_sf"/>
</dbReference>
<feature type="compositionally biased region" description="Polar residues" evidence="1">
    <location>
        <begin position="601"/>
        <end position="626"/>
    </location>
</feature>
<feature type="compositionally biased region" description="Acidic residues" evidence="1">
    <location>
        <begin position="344"/>
        <end position="367"/>
    </location>
</feature>
<comment type="caution">
    <text evidence="3">The sequence shown here is derived from an EMBL/GenBank/DDBJ whole genome shotgun (WGS) entry which is preliminary data.</text>
</comment>
<keyword evidence="4" id="KW-1185">Reference proteome</keyword>
<name>A0AAW0D360_9AGAR</name>
<feature type="domain" description="F-box" evidence="2">
    <location>
        <begin position="14"/>
        <end position="64"/>
    </location>
</feature>
<dbReference type="Pfam" id="PF12937">
    <property type="entry name" value="F-box-like"/>
    <property type="match status" value="1"/>
</dbReference>
<dbReference type="InterPro" id="IPR001810">
    <property type="entry name" value="F-box_dom"/>
</dbReference>
<feature type="compositionally biased region" description="Low complexity" evidence="1">
    <location>
        <begin position="382"/>
        <end position="392"/>
    </location>
</feature>
<sequence>MSSANPRQSHLLFSLPTELLEHIIVLCAFLGSPSSIAALSQTCRHFRDLVYDTADSHLWREVYLTSFDDPRPILRALRRPLESNDANFDWFDWKTRYQDNISAAKLFRNERSISLDPAYLKQSFNALLSNITTSQPHPPTEMIPFALGSTSASRAETCIPPGLITGTESLSTSWVSELLVNGYPDAFLRRLIGPENMKTDDNLSIHERIILHSRWESTEAGEAFHHLLFQTGFHTPPTAPDDEDSEESEDENPYNLRSKNKRKAAEPQRPLSNAKRRSFARNGARHRVYNLRYLSADRCWGPYLPFGKFTKQVVSTDTHRFFRHVINNLSDAFFAGHNLILAAGDEDEEDDGDYSPDQDEEEDDDDESNNHLLEGVLIETASDADSEASSNAPPLEAPDLETPIYPEQPHLLRPDYAYLSAARMVVEENLRERYGHRFDHEPLWPWFTSMESLDGTRVILERARNLDSLRMGGAPGFWDGHGVKSERGWAKPDPISNEEEEDENEIRADGHVEGSEQGDGWDWAGAAGKWMRAVSWMDYRDLLFHNLSAYDVASRVNSDIQETIRVFPMNIRITGYSRVPQPPALPPTEEAECSAAASRSPQTSYARAPPSVSSTQGFMSPLSTAATDGDMTTMLAELDKNRANGRINSDIKGKGKAKAEETDSDKEESLSDLILGIDDSSRPPPPYDPLVYALPVIHVTGEYVGSDVDETAQRRCRGTVRMIGDRAVRWTLITSDASSPDHDEWVMEGVQVGGIGSMLGVVGMWSGAQHEAGDPIGPSWAWKME</sequence>
<feature type="region of interest" description="Disordered" evidence="1">
    <location>
        <begin position="594"/>
        <end position="626"/>
    </location>
</feature>
<dbReference type="Proteomes" id="UP001383192">
    <property type="component" value="Unassembled WGS sequence"/>
</dbReference>
<evidence type="ECO:0000313" key="3">
    <source>
        <dbReference type="EMBL" id="KAK7045991.1"/>
    </source>
</evidence>
<feature type="region of interest" description="Disordered" evidence="1">
    <location>
        <begin position="488"/>
        <end position="520"/>
    </location>
</feature>
<protein>
    <recommendedName>
        <fullName evidence="2">F-box domain-containing protein</fullName>
    </recommendedName>
</protein>
<feature type="compositionally biased region" description="Acidic residues" evidence="1">
    <location>
        <begin position="240"/>
        <end position="252"/>
    </location>
</feature>
<dbReference type="AlphaFoldDB" id="A0AAW0D360"/>
<feature type="compositionally biased region" description="Basic and acidic residues" evidence="1">
    <location>
        <begin position="649"/>
        <end position="661"/>
    </location>
</feature>
<dbReference type="CDD" id="cd09917">
    <property type="entry name" value="F-box_SF"/>
    <property type="match status" value="1"/>
</dbReference>
<gene>
    <name evidence="3" type="ORF">VNI00_006986</name>
</gene>
<evidence type="ECO:0000259" key="2">
    <source>
        <dbReference type="Pfam" id="PF12937"/>
    </source>
</evidence>
<proteinExistence type="predicted"/>
<evidence type="ECO:0000256" key="1">
    <source>
        <dbReference type="SAM" id="MobiDB-lite"/>
    </source>
</evidence>
<organism evidence="3 4">
    <name type="scientific">Paramarasmius palmivorus</name>
    <dbReference type="NCBI Taxonomy" id="297713"/>
    <lineage>
        <taxon>Eukaryota</taxon>
        <taxon>Fungi</taxon>
        <taxon>Dikarya</taxon>
        <taxon>Basidiomycota</taxon>
        <taxon>Agaricomycotina</taxon>
        <taxon>Agaricomycetes</taxon>
        <taxon>Agaricomycetidae</taxon>
        <taxon>Agaricales</taxon>
        <taxon>Marasmiineae</taxon>
        <taxon>Marasmiaceae</taxon>
        <taxon>Paramarasmius</taxon>
    </lineage>
</organism>
<dbReference type="Gene3D" id="1.20.1280.50">
    <property type="match status" value="1"/>
</dbReference>
<feature type="region of interest" description="Disordered" evidence="1">
    <location>
        <begin position="382"/>
        <end position="401"/>
    </location>
</feature>
<accession>A0AAW0D360</accession>
<evidence type="ECO:0000313" key="4">
    <source>
        <dbReference type="Proteomes" id="UP001383192"/>
    </source>
</evidence>
<feature type="region of interest" description="Disordered" evidence="1">
    <location>
        <begin position="638"/>
        <end position="669"/>
    </location>
</feature>
<dbReference type="EMBL" id="JAYKXP010000022">
    <property type="protein sequence ID" value="KAK7045991.1"/>
    <property type="molecule type" value="Genomic_DNA"/>
</dbReference>
<feature type="region of interest" description="Disordered" evidence="1">
    <location>
        <begin position="344"/>
        <end position="369"/>
    </location>
</feature>
<feature type="region of interest" description="Disordered" evidence="1">
    <location>
        <begin position="232"/>
        <end position="278"/>
    </location>
</feature>
<feature type="compositionally biased region" description="Basic and acidic residues" evidence="1">
    <location>
        <begin position="505"/>
        <end position="514"/>
    </location>
</feature>
<reference evidence="3 4" key="1">
    <citation type="submission" date="2024-01" db="EMBL/GenBank/DDBJ databases">
        <title>A draft genome for a cacao thread blight-causing isolate of Paramarasmius palmivorus.</title>
        <authorList>
            <person name="Baruah I.K."/>
            <person name="Bukari Y."/>
            <person name="Amoako-Attah I."/>
            <person name="Meinhardt L.W."/>
            <person name="Bailey B.A."/>
            <person name="Cohen S.P."/>
        </authorList>
    </citation>
    <scope>NUCLEOTIDE SEQUENCE [LARGE SCALE GENOMIC DNA]</scope>
    <source>
        <strain evidence="3 4">GH-12</strain>
    </source>
</reference>
<dbReference type="SUPFAM" id="SSF81383">
    <property type="entry name" value="F-box domain"/>
    <property type="match status" value="1"/>
</dbReference>